<evidence type="ECO:0000256" key="5">
    <source>
        <dbReference type="SAM" id="Phobius"/>
    </source>
</evidence>
<evidence type="ECO:0008006" key="8">
    <source>
        <dbReference type="Google" id="ProtNLM"/>
    </source>
</evidence>
<dbReference type="PATRIC" id="fig|435830.3.peg.1125"/>
<dbReference type="RefSeq" id="WP_005986456.1">
    <property type="nucleotide sequence ID" value="NZ_JH470338.1"/>
</dbReference>
<protein>
    <recommendedName>
        <fullName evidence="8">Steroid 5-alpha reductase C-terminal domain-containing protein</fullName>
    </recommendedName>
</protein>
<dbReference type="Proteomes" id="UP000003822">
    <property type="component" value="Unassembled WGS sequence"/>
</dbReference>
<dbReference type="AlphaFoldDB" id="G9PG44"/>
<gene>
    <name evidence="6" type="ORF">HMPREF0045_01166</name>
</gene>
<comment type="subcellular location">
    <subcellularLocation>
        <location evidence="1">Endomembrane system</location>
        <topology evidence="1">Multi-pass membrane protein</topology>
    </subcellularLocation>
</comment>
<evidence type="ECO:0000256" key="2">
    <source>
        <dbReference type="ARBA" id="ARBA00022692"/>
    </source>
</evidence>
<sequence>METRGEQAHLPVFGVGPAYVVALFTTTALASVAAFFWLGWAAVNLNWLRLIFVVAGVIVAALAVVMWLVSVFGARVTENIENNQLITGGIYAWVRHPIYAAFLFLNAGILLVQANYVLLILPAVYWLALTVLMKRTEERWLRRQFGQQYVDYESRVNRIMPWPPR</sequence>
<proteinExistence type="predicted"/>
<dbReference type="STRING" id="435830.HMPREF0045_01166"/>
<evidence type="ECO:0000256" key="3">
    <source>
        <dbReference type="ARBA" id="ARBA00022989"/>
    </source>
</evidence>
<reference evidence="6 7" key="1">
    <citation type="submission" date="2011-10" db="EMBL/GenBank/DDBJ databases">
        <title>The Genome Sequence of Actinomyces graevenitzii C83.</title>
        <authorList>
            <consortium name="The Broad Institute Genome Sequencing Platform"/>
            <consortium name="The Broad Institute Genome Sequencing Center for Infectious Disease"/>
            <person name="Earl A."/>
            <person name="Ward D."/>
            <person name="Feldgarden M."/>
            <person name="Gevers D."/>
            <person name="Sibley C.D."/>
            <person name="Field T.R."/>
            <person name="Grinwis M."/>
            <person name="Eshaghurshan C.S."/>
            <person name="Surette M.G."/>
            <person name="Young S.K."/>
            <person name="Zeng Q."/>
            <person name="Gargeya S."/>
            <person name="Fitzgerald M."/>
            <person name="Haas B."/>
            <person name="Abouelleil A."/>
            <person name="Alvarado L."/>
            <person name="Arachchi H.M."/>
            <person name="Berlin A."/>
            <person name="Brown A."/>
            <person name="Chapman S.B."/>
            <person name="Chen Z."/>
            <person name="Dunbar C."/>
            <person name="Freedman E."/>
            <person name="Gearin G."/>
            <person name="Goldberg J."/>
            <person name="Griggs A."/>
            <person name="Gujja S."/>
            <person name="Heiman D."/>
            <person name="Howarth C."/>
            <person name="Larson L."/>
            <person name="Lui A."/>
            <person name="MacDonald P.J.P."/>
            <person name="Montmayeur A."/>
            <person name="Murphy C."/>
            <person name="Neiman D."/>
            <person name="Pearson M."/>
            <person name="Priest M."/>
            <person name="Roberts A."/>
            <person name="Saif S."/>
            <person name="Shea T."/>
            <person name="Shenoy N."/>
            <person name="Sisk P."/>
            <person name="Stolte C."/>
            <person name="Sykes S."/>
            <person name="Wortman J."/>
            <person name="Nusbaum C."/>
            <person name="Birren B."/>
        </authorList>
    </citation>
    <scope>NUCLEOTIDE SEQUENCE [LARGE SCALE GENOMIC DNA]</scope>
    <source>
        <strain evidence="6 7">C83</strain>
    </source>
</reference>
<evidence type="ECO:0000313" key="6">
    <source>
        <dbReference type="EMBL" id="EHM88055.1"/>
    </source>
</evidence>
<dbReference type="InterPro" id="IPR052527">
    <property type="entry name" value="Metal_cation-efflux_comp"/>
</dbReference>
<keyword evidence="2 5" id="KW-0812">Transmembrane</keyword>
<feature type="transmembrane region" description="Helical" evidence="5">
    <location>
        <begin position="90"/>
        <end position="110"/>
    </location>
</feature>
<dbReference type="PANTHER" id="PTHR43847:SF1">
    <property type="entry name" value="BLL3993 PROTEIN"/>
    <property type="match status" value="1"/>
</dbReference>
<comment type="caution">
    <text evidence="6">The sequence shown here is derived from an EMBL/GenBank/DDBJ whole genome shotgun (WGS) entry which is preliminary data.</text>
</comment>
<evidence type="ECO:0000256" key="1">
    <source>
        <dbReference type="ARBA" id="ARBA00004127"/>
    </source>
</evidence>
<dbReference type="PANTHER" id="PTHR43847">
    <property type="entry name" value="BLL3993 PROTEIN"/>
    <property type="match status" value="1"/>
</dbReference>
<keyword evidence="4 5" id="KW-0472">Membrane</keyword>
<feature type="transmembrane region" description="Helical" evidence="5">
    <location>
        <begin position="50"/>
        <end position="69"/>
    </location>
</feature>
<evidence type="ECO:0000313" key="7">
    <source>
        <dbReference type="Proteomes" id="UP000003822"/>
    </source>
</evidence>
<dbReference type="eggNOG" id="COG2020">
    <property type="taxonomic scope" value="Bacteria"/>
</dbReference>
<dbReference type="InterPro" id="IPR007318">
    <property type="entry name" value="Phopholipid_MeTrfase"/>
</dbReference>
<dbReference type="EMBL" id="ACRN01000008">
    <property type="protein sequence ID" value="EHM88055.1"/>
    <property type="molecule type" value="Genomic_DNA"/>
</dbReference>
<dbReference type="GO" id="GO:0012505">
    <property type="term" value="C:endomembrane system"/>
    <property type="evidence" value="ECO:0007669"/>
    <property type="project" value="UniProtKB-SubCell"/>
</dbReference>
<dbReference type="OrthoDB" id="7203053at2"/>
<dbReference type="Gene3D" id="1.20.120.1630">
    <property type="match status" value="1"/>
</dbReference>
<keyword evidence="3 5" id="KW-1133">Transmembrane helix</keyword>
<dbReference type="HOGENOM" id="CLU_065200_4_3_11"/>
<feature type="transmembrane region" description="Helical" evidence="5">
    <location>
        <begin position="116"/>
        <end position="133"/>
    </location>
</feature>
<feature type="transmembrane region" description="Helical" evidence="5">
    <location>
        <begin position="12"/>
        <end position="38"/>
    </location>
</feature>
<keyword evidence="7" id="KW-1185">Reference proteome</keyword>
<name>G9PG44_9ACTO</name>
<organism evidence="6 7">
    <name type="scientific">Actinomyces graevenitzii C83</name>
    <dbReference type="NCBI Taxonomy" id="435830"/>
    <lineage>
        <taxon>Bacteria</taxon>
        <taxon>Bacillati</taxon>
        <taxon>Actinomycetota</taxon>
        <taxon>Actinomycetes</taxon>
        <taxon>Actinomycetales</taxon>
        <taxon>Actinomycetaceae</taxon>
        <taxon>Actinomyces</taxon>
    </lineage>
</organism>
<dbReference type="Pfam" id="PF04191">
    <property type="entry name" value="PEMT"/>
    <property type="match status" value="1"/>
</dbReference>
<accession>G9PG44</accession>
<evidence type="ECO:0000256" key="4">
    <source>
        <dbReference type="ARBA" id="ARBA00023136"/>
    </source>
</evidence>